<dbReference type="InterPro" id="IPR019710">
    <property type="entry name" value="DUF4226"/>
</dbReference>
<reference evidence="3 4" key="1">
    <citation type="submission" date="2020-08" db="EMBL/GenBank/DDBJ databases">
        <title>Genome Sequencing of Nocardia wallacei strain FMUON74 and assembly.</title>
        <authorList>
            <person name="Toyokawa M."/>
            <person name="Uesaka K."/>
        </authorList>
    </citation>
    <scope>NUCLEOTIDE SEQUENCE [LARGE SCALE GENOMIC DNA]</scope>
    <source>
        <strain evidence="3 4">FMUON74</strain>
    </source>
</reference>
<protein>
    <recommendedName>
        <fullName evidence="2">Transglycosylase SLT domain-containing protein</fullName>
    </recommendedName>
</protein>
<dbReference type="InterPro" id="IPR008258">
    <property type="entry name" value="Transglycosylase_SLT_dom_1"/>
</dbReference>
<dbReference type="Pfam" id="PF10774">
    <property type="entry name" value="DUF4226"/>
    <property type="match status" value="1"/>
</dbReference>
<feature type="region of interest" description="Disordered" evidence="1">
    <location>
        <begin position="108"/>
        <end position="134"/>
    </location>
</feature>
<dbReference type="AlphaFoldDB" id="A0A7G1KR06"/>
<keyword evidence="4" id="KW-1185">Reference proteome</keyword>
<dbReference type="SUPFAM" id="SSF53955">
    <property type="entry name" value="Lysozyme-like"/>
    <property type="match status" value="1"/>
</dbReference>
<evidence type="ECO:0000313" key="4">
    <source>
        <dbReference type="Proteomes" id="UP000516173"/>
    </source>
</evidence>
<dbReference type="Pfam" id="PF01464">
    <property type="entry name" value="SLT"/>
    <property type="match status" value="1"/>
</dbReference>
<feature type="compositionally biased region" description="Low complexity" evidence="1">
    <location>
        <begin position="38"/>
        <end position="75"/>
    </location>
</feature>
<feature type="compositionally biased region" description="Basic and acidic residues" evidence="1">
    <location>
        <begin position="26"/>
        <end position="35"/>
    </location>
</feature>
<feature type="region of interest" description="Disordered" evidence="1">
    <location>
        <begin position="1"/>
        <end position="75"/>
    </location>
</feature>
<accession>A0A7G1KR06</accession>
<dbReference type="InterPro" id="IPR023346">
    <property type="entry name" value="Lysozyme-like_dom_sf"/>
</dbReference>
<evidence type="ECO:0000256" key="1">
    <source>
        <dbReference type="SAM" id="MobiDB-lite"/>
    </source>
</evidence>
<gene>
    <name evidence="3" type="ORF">NWFMUON74_50630</name>
</gene>
<feature type="domain" description="Transglycosylase SLT" evidence="2">
    <location>
        <begin position="294"/>
        <end position="364"/>
    </location>
</feature>
<dbReference type="CDD" id="cd13402">
    <property type="entry name" value="LT_TF-like"/>
    <property type="match status" value="1"/>
</dbReference>
<name>A0A7G1KR06_9NOCA</name>
<proteinExistence type="predicted"/>
<organism evidence="3 4">
    <name type="scientific">Nocardia wallacei</name>
    <dbReference type="NCBI Taxonomy" id="480035"/>
    <lineage>
        <taxon>Bacteria</taxon>
        <taxon>Bacillati</taxon>
        <taxon>Actinomycetota</taxon>
        <taxon>Actinomycetes</taxon>
        <taxon>Mycobacteriales</taxon>
        <taxon>Nocardiaceae</taxon>
        <taxon>Nocardia</taxon>
    </lineage>
</organism>
<dbReference type="Proteomes" id="UP000516173">
    <property type="component" value="Chromosome"/>
</dbReference>
<dbReference type="EMBL" id="AP023396">
    <property type="protein sequence ID" value="BCK57291.1"/>
    <property type="molecule type" value="Genomic_DNA"/>
</dbReference>
<evidence type="ECO:0000313" key="3">
    <source>
        <dbReference type="EMBL" id="BCK57291.1"/>
    </source>
</evidence>
<dbReference type="KEGG" id="nwl:NWFMUON74_50630"/>
<dbReference type="Gene3D" id="1.10.530.10">
    <property type="match status" value="1"/>
</dbReference>
<sequence>MVTERDGTDPSGGGRPDARASIAVAEPRRDRDGRKSTPRTPAPAASAAPRPTATSNQTPTTTNGATATQNPSATTASAADGASAAASMPMAAAAMGALVAIAAQYGSGAPGQAEQPYAPPQLTPSDAPTGPVAWDNAVSRTYTAGDHSRAGKGDAMGHLNAELSRLLGGAAADTTAGRAAVTAIIAETDAALTALGPVANTAAGQRQVIETLGNALQRAGAVLGQGQAATAVTAEQVTALANRYVAESNPARAPQAVRRASAGGGPPRGVPSGNTGVWINQALHILQQHGYDIRQIDPSAIAAIIQHESSGNPHAINLWDSNAAAGHPSKGLMQTIDSTFNAYALPGHRDIWNPVDNIIAGVRYSIARYGSVSDVPGIAQMRAGGSYVGY</sequence>
<evidence type="ECO:0000259" key="2">
    <source>
        <dbReference type="Pfam" id="PF01464"/>
    </source>
</evidence>